<comment type="caution">
    <text evidence="2">The sequence shown here is derived from an EMBL/GenBank/DDBJ whole genome shotgun (WGS) entry which is preliminary data.</text>
</comment>
<keyword evidence="1" id="KW-0472">Membrane</keyword>
<reference evidence="2 3" key="1">
    <citation type="submission" date="2020-08" db="EMBL/GenBank/DDBJ databases">
        <title>Sequencing the genomes of 1000 actinobacteria strains.</title>
        <authorList>
            <person name="Klenk H.-P."/>
        </authorList>
    </citation>
    <scope>NUCLEOTIDE SEQUENCE [LARGE SCALE GENOMIC DNA]</scope>
    <source>
        <strain evidence="2 3">DSM 44593</strain>
    </source>
</reference>
<dbReference type="RefSeq" id="WP_184633454.1">
    <property type="nucleotide sequence ID" value="NZ_BAABKT010000003.1"/>
</dbReference>
<sequence length="144" mass="14758">MGRTADGDGPRLPGAAGGAGAAALALASPALAAWAWNADVADPVLHRMYLVAWAAGGPLSAVSCSVRALGRRPRLSADLDLFYAACLAGSAVGTTAWSRLGADWWIEHWWASPISAVLAVAAFSRNRRARYGAGVPGGTGPPHR</sequence>
<dbReference type="EMBL" id="JACHLY010000001">
    <property type="protein sequence ID" value="MBB5997145.1"/>
    <property type="molecule type" value="Genomic_DNA"/>
</dbReference>
<evidence type="ECO:0000313" key="2">
    <source>
        <dbReference type="EMBL" id="MBB5997145.1"/>
    </source>
</evidence>
<accession>A0A841E1Z7</accession>
<evidence type="ECO:0000313" key="3">
    <source>
        <dbReference type="Proteomes" id="UP000578077"/>
    </source>
</evidence>
<feature type="transmembrane region" description="Helical" evidence="1">
    <location>
        <begin position="81"/>
        <end position="98"/>
    </location>
</feature>
<gene>
    <name evidence="2" type="ORF">HNR25_000896</name>
</gene>
<keyword evidence="1" id="KW-1133">Transmembrane helix</keyword>
<evidence type="ECO:0000256" key="1">
    <source>
        <dbReference type="SAM" id="Phobius"/>
    </source>
</evidence>
<feature type="transmembrane region" description="Helical" evidence="1">
    <location>
        <begin position="12"/>
        <end position="36"/>
    </location>
</feature>
<protein>
    <submittedName>
        <fullName evidence="2">Uncharacterized protein</fullName>
    </submittedName>
</protein>
<feature type="transmembrane region" description="Helical" evidence="1">
    <location>
        <begin position="48"/>
        <end position="69"/>
    </location>
</feature>
<proteinExistence type="predicted"/>
<dbReference type="AlphaFoldDB" id="A0A841E1Z7"/>
<feature type="transmembrane region" description="Helical" evidence="1">
    <location>
        <begin position="104"/>
        <end position="123"/>
    </location>
</feature>
<dbReference type="Proteomes" id="UP000578077">
    <property type="component" value="Unassembled WGS sequence"/>
</dbReference>
<name>A0A841E1Z7_9ACTN</name>
<keyword evidence="1" id="KW-0812">Transmembrane</keyword>
<organism evidence="2 3">
    <name type="scientific">Streptomonospora salina</name>
    <dbReference type="NCBI Taxonomy" id="104205"/>
    <lineage>
        <taxon>Bacteria</taxon>
        <taxon>Bacillati</taxon>
        <taxon>Actinomycetota</taxon>
        <taxon>Actinomycetes</taxon>
        <taxon>Streptosporangiales</taxon>
        <taxon>Nocardiopsidaceae</taxon>
        <taxon>Streptomonospora</taxon>
    </lineage>
</organism>
<keyword evidence="3" id="KW-1185">Reference proteome</keyword>